<dbReference type="SUPFAM" id="SSF56112">
    <property type="entry name" value="Protein kinase-like (PK-like)"/>
    <property type="match status" value="1"/>
</dbReference>
<dbReference type="PROSITE" id="PS50011">
    <property type="entry name" value="PROTEIN_KINASE_DOM"/>
    <property type="match status" value="1"/>
</dbReference>
<dbReference type="InterPro" id="IPR011009">
    <property type="entry name" value="Kinase-like_dom_sf"/>
</dbReference>
<comment type="similarity">
    <text evidence="4">Belongs to the protein kinase superfamily.</text>
</comment>
<keyword evidence="7" id="KW-1185">Reference proteome</keyword>
<reference evidence="6" key="1">
    <citation type="submission" date="2022-08" db="UniProtKB">
        <authorList>
            <consortium name="EnsemblMetazoa"/>
        </authorList>
    </citation>
    <scope>IDENTIFICATION</scope>
    <source>
        <strain evidence="6">05x7-T-G4-1.051#20</strain>
    </source>
</reference>
<evidence type="ECO:0000313" key="7">
    <source>
        <dbReference type="Proteomes" id="UP000005408"/>
    </source>
</evidence>
<dbReference type="PROSITE" id="PS00107">
    <property type="entry name" value="PROTEIN_KINASE_ATP"/>
    <property type="match status" value="1"/>
</dbReference>
<dbReference type="EnsemblMetazoa" id="G986.7">
    <property type="protein sequence ID" value="G986.7:cds"/>
    <property type="gene ID" value="G986"/>
</dbReference>
<evidence type="ECO:0000259" key="5">
    <source>
        <dbReference type="PROSITE" id="PS50011"/>
    </source>
</evidence>
<name>A0A8W8NVE2_MAGGI</name>
<dbReference type="PANTHER" id="PTHR24359">
    <property type="entry name" value="SERINE/THREONINE-PROTEIN KINASE SBK1"/>
    <property type="match status" value="1"/>
</dbReference>
<dbReference type="GO" id="GO:0005524">
    <property type="term" value="F:ATP binding"/>
    <property type="evidence" value="ECO:0007669"/>
    <property type="project" value="UniProtKB-UniRule"/>
</dbReference>
<keyword evidence="1 3" id="KW-0547">Nucleotide-binding</keyword>
<accession>A0A8W8NVE2</accession>
<dbReference type="PANTHER" id="PTHR24359:SF1">
    <property type="entry name" value="INHIBITOR OF NUCLEAR FACTOR KAPPA-B KINASE EPSILON SUBUNIT HOMOLOG 1-RELATED"/>
    <property type="match status" value="1"/>
</dbReference>
<dbReference type="EnsemblMetazoa" id="G986.8">
    <property type="protein sequence ID" value="G986.8:cds"/>
    <property type="gene ID" value="G986"/>
</dbReference>
<dbReference type="AlphaFoldDB" id="A0A8W8NVE2"/>
<protein>
    <recommendedName>
        <fullName evidence="5">Protein kinase domain-containing protein</fullName>
    </recommendedName>
</protein>
<organism evidence="6 7">
    <name type="scientific">Magallana gigas</name>
    <name type="common">Pacific oyster</name>
    <name type="synonym">Crassostrea gigas</name>
    <dbReference type="NCBI Taxonomy" id="29159"/>
    <lineage>
        <taxon>Eukaryota</taxon>
        <taxon>Metazoa</taxon>
        <taxon>Spiralia</taxon>
        <taxon>Lophotrochozoa</taxon>
        <taxon>Mollusca</taxon>
        <taxon>Bivalvia</taxon>
        <taxon>Autobranchia</taxon>
        <taxon>Pteriomorphia</taxon>
        <taxon>Ostreida</taxon>
        <taxon>Ostreoidea</taxon>
        <taxon>Ostreidae</taxon>
        <taxon>Magallana</taxon>
    </lineage>
</organism>
<dbReference type="Pfam" id="PF00069">
    <property type="entry name" value="Pkinase"/>
    <property type="match status" value="1"/>
</dbReference>
<dbReference type="InterPro" id="IPR000719">
    <property type="entry name" value="Prot_kinase_dom"/>
</dbReference>
<dbReference type="PROSITE" id="PS00108">
    <property type="entry name" value="PROTEIN_KINASE_ST"/>
    <property type="match status" value="1"/>
</dbReference>
<dbReference type="InterPro" id="IPR017441">
    <property type="entry name" value="Protein_kinase_ATP_BS"/>
</dbReference>
<keyword evidence="2 3" id="KW-0067">ATP-binding</keyword>
<evidence type="ECO:0000256" key="2">
    <source>
        <dbReference type="ARBA" id="ARBA00022840"/>
    </source>
</evidence>
<evidence type="ECO:0000313" key="6">
    <source>
        <dbReference type="EnsemblMetazoa" id="G986.7:cds"/>
    </source>
</evidence>
<feature type="domain" description="Protein kinase" evidence="5">
    <location>
        <begin position="59"/>
        <end position="324"/>
    </location>
</feature>
<dbReference type="GO" id="GO:0004674">
    <property type="term" value="F:protein serine/threonine kinase activity"/>
    <property type="evidence" value="ECO:0007669"/>
    <property type="project" value="UniProtKB-KW"/>
</dbReference>
<proteinExistence type="inferred from homology"/>
<dbReference type="InterPro" id="IPR008271">
    <property type="entry name" value="Ser/Thr_kinase_AS"/>
</dbReference>
<keyword evidence="4" id="KW-0418">Kinase</keyword>
<feature type="binding site" evidence="3">
    <location>
        <position position="88"/>
    </location>
    <ligand>
        <name>ATP</name>
        <dbReference type="ChEBI" id="CHEBI:30616"/>
    </ligand>
</feature>
<evidence type="ECO:0000256" key="1">
    <source>
        <dbReference type="ARBA" id="ARBA00022741"/>
    </source>
</evidence>
<dbReference type="EnsemblMetazoa" id="G986.9">
    <property type="protein sequence ID" value="G986.9:cds"/>
    <property type="gene ID" value="G986"/>
</dbReference>
<keyword evidence="4" id="KW-0808">Transferase</keyword>
<evidence type="ECO:0000256" key="3">
    <source>
        <dbReference type="PROSITE-ProRule" id="PRU10141"/>
    </source>
</evidence>
<dbReference type="SMART" id="SM00220">
    <property type="entry name" value="S_TKc"/>
    <property type="match status" value="1"/>
</dbReference>
<evidence type="ECO:0000256" key="4">
    <source>
        <dbReference type="RuleBase" id="RU000304"/>
    </source>
</evidence>
<sequence>MSYFFVFPNSEKKESGQTGKMENNLISPEEDQQNLINVRKSPRCSTSENLLNLSLKEHYDIIKELGKGTYGKVVLAKCKETGTNVALKVLSKSSVKIRDFQREFNFSYFLSPHMNIVDTYNVAFETKTAYVFAQEYAIYGDLFDMIQPQTGLSESDVKKIVKQVASALDFMHSESLVHRDVKPENILVFEQGFHRVKLMDFGMTRKEGTLIRKVNGSIPYTPPEICEALRNENITVTTGGDVWAFAVLLFCMMTGNFPWENAETSDVYYTEFVNWQRRKTTKTPSQWKKFTPRMMRIFRKMLEPKVERRCDIKEIYKYLNDTWTRPTKESDAEEESCSTDSDHMDQLTSILQNHGIETHIDKRLRERRISEWLLAL</sequence>
<keyword evidence="4" id="KW-0723">Serine/threonine-protein kinase</keyword>
<dbReference type="Gene3D" id="1.10.510.10">
    <property type="entry name" value="Transferase(Phosphotransferase) domain 1"/>
    <property type="match status" value="1"/>
</dbReference>
<dbReference type="Proteomes" id="UP000005408">
    <property type="component" value="Unassembled WGS sequence"/>
</dbReference>